<reference evidence="5 7" key="1">
    <citation type="submission" date="2018-09" db="EMBL/GenBank/DDBJ databases">
        <title>Genomic investigation of the strawberry pathogen Phytophthora fragariae indicates pathogenicity is determined by transcriptional variation in three key races.</title>
        <authorList>
            <person name="Adams T.M."/>
            <person name="Armitage A.D."/>
            <person name="Sobczyk M.K."/>
            <person name="Bates H.J."/>
            <person name="Dunwell J.M."/>
            <person name="Nellist C.F."/>
            <person name="Harrison R.J."/>
        </authorList>
    </citation>
    <scope>NUCLEOTIDE SEQUENCE [LARGE SCALE GENOMIC DNA]</scope>
    <source>
        <strain evidence="2 5">SCRP249</strain>
        <strain evidence="3 7">SCRP324</strain>
        <strain evidence="4 6">SCRP333</strain>
    </source>
</reference>
<evidence type="ECO:0000313" key="2">
    <source>
        <dbReference type="EMBL" id="KAE8953303.1"/>
    </source>
</evidence>
<dbReference type="Proteomes" id="UP000434957">
    <property type="component" value="Unassembled WGS sequence"/>
</dbReference>
<gene>
    <name evidence="2" type="ORF">PR001_g32934</name>
    <name evidence="3" type="ORF">PR002_g32422</name>
    <name evidence="4" type="ORF">PR003_g34023</name>
</gene>
<name>A0A6A3G8Q5_9STRA</name>
<feature type="region of interest" description="Disordered" evidence="1">
    <location>
        <begin position="38"/>
        <end position="65"/>
    </location>
</feature>
<evidence type="ECO:0000313" key="5">
    <source>
        <dbReference type="Proteomes" id="UP000429607"/>
    </source>
</evidence>
<evidence type="ECO:0000313" key="3">
    <source>
        <dbReference type="EMBL" id="KAE8953319.1"/>
    </source>
</evidence>
<feature type="compositionally biased region" description="Polar residues" evidence="1">
    <location>
        <begin position="38"/>
        <end position="51"/>
    </location>
</feature>
<sequence>MWLATVLTVISGGYPAAPNQLIIKHPDHLNVGDQPAVLSNTNHSSDQSSTCGGDDTKEIVETERK</sequence>
<dbReference type="AlphaFoldDB" id="A0A6A3G8Q5"/>
<dbReference type="EMBL" id="QXFU01010692">
    <property type="protein sequence ID" value="KAE8953319.1"/>
    <property type="molecule type" value="Genomic_DNA"/>
</dbReference>
<evidence type="ECO:0000313" key="4">
    <source>
        <dbReference type="EMBL" id="KAE9261224.1"/>
    </source>
</evidence>
<dbReference type="Proteomes" id="UP000435112">
    <property type="component" value="Unassembled WGS sequence"/>
</dbReference>
<protein>
    <submittedName>
        <fullName evidence="2">Uncharacterized protein</fullName>
    </submittedName>
</protein>
<accession>A0A6A3G8Q5</accession>
<evidence type="ECO:0000313" key="7">
    <source>
        <dbReference type="Proteomes" id="UP000435112"/>
    </source>
</evidence>
<comment type="caution">
    <text evidence="2">The sequence shown here is derived from an EMBL/GenBank/DDBJ whole genome shotgun (WGS) entry which is preliminary data.</text>
</comment>
<keyword evidence="6" id="KW-1185">Reference proteome</keyword>
<dbReference type="EMBL" id="QXFT01010545">
    <property type="protein sequence ID" value="KAE9261224.1"/>
    <property type="molecule type" value="Genomic_DNA"/>
</dbReference>
<evidence type="ECO:0000313" key="6">
    <source>
        <dbReference type="Proteomes" id="UP000434957"/>
    </source>
</evidence>
<organism evidence="2 5">
    <name type="scientific">Phytophthora rubi</name>
    <dbReference type="NCBI Taxonomy" id="129364"/>
    <lineage>
        <taxon>Eukaryota</taxon>
        <taxon>Sar</taxon>
        <taxon>Stramenopiles</taxon>
        <taxon>Oomycota</taxon>
        <taxon>Peronosporomycetes</taxon>
        <taxon>Peronosporales</taxon>
        <taxon>Peronosporaceae</taxon>
        <taxon>Phytophthora</taxon>
    </lineage>
</organism>
<feature type="compositionally biased region" description="Basic and acidic residues" evidence="1">
    <location>
        <begin position="54"/>
        <end position="65"/>
    </location>
</feature>
<dbReference type="EMBL" id="QXFV01010801">
    <property type="protein sequence ID" value="KAE8953303.1"/>
    <property type="molecule type" value="Genomic_DNA"/>
</dbReference>
<dbReference type="Proteomes" id="UP000429607">
    <property type="component" value="Unassembled WGS sequence"/>
</dbReference>
<evidence type="ECO:0000256" key="1">
    <source>
        <dbReference type="SAM" id="MobiDB-lite"/>
    </source>
</evidence>
<proteinExistence type="predicted"/>